<evidence type="ECO:0000313" key="2">
    <source>
        <dbReference type="Proteomes" id="UP001630127"/>
    </source>
</evidence>
<sequence>MAANGRFSLFATLFRLEELENLKLLNDDVAFKLRDLPLENLFPRKLTRLTLLNTSLDWRKMSTLGKLENLEVSKWDRVHINTLSSSPFCSLVEFEWVKKVVDEVCCSHMKNEKGMMGEASLRREWRAVVGEICSADDSRQLLRVRSYLDV</sequence>
<keyword evidence="2" id="KW-1185">Reference proteome</keyword>
<accession>A0ABD2Y5Y4</accession>
<evidence type="ECO:0000313" key="1">
    <source>
        <dbReference type="EMBL" id="KAL3501832.1"/>
    </source>
</evidence>
<proteinExistence type="predicted"/>
<organism evidence="1 2">
    <name type="scientific">Cinchona calisaya</name>
    <dbReference type="NCBI Taxonomy" id="153742"/>
    <lineage>
        <taxon>Eukaryota</taxon>
        <taxon>Viridiplantae</taxon>
        <taxon>Streptophyta</taxon>
        <taxon>Embryophyta</taxon>
        <taxon>Tracheophyta</taxon>
        <taxon>Spermatophyta</taxon>
        <taxon>Magnoliopsida</taxon>
        <taxon>eudicotyledons</taxon>
        <taxon>Gunneridae</taxon>
        <taxon>Pentapetalae</taxon>
        <taxon>asterids</taxon>
        <taxon>lamiids</taxon>
        <taxon>Gentianales</taxon>
        <taxon>Rubiaceae</taxon>
        <taxon>Cinchonoideae</taxon>
        <taxon>Cinchoneae</taxon>
        <taxon>Cinchona</taxon>
    </lineage>
</organism>
<dbReference type="AlphaFoldDB" id="A0ABD2Y5Y4"/>
<dbReference type="EMBL" id="JBJUIK010000015">
    <property type="protein sequence ID" value="KAL3501832.1"/>
    <property type="molecule type" value="Genomic_DNA"/>
</dbReference>
<dbReference type="Proteomes" id="UP001630127">
    <property type="component" value="Unassembled WGS sequence"/>
</dbReference>
<name>A0ABD2Y5Y4_9GENT</name>
<protein>
    <submittedName>
        <fullName evidence="1">Uncharacterized protein</fullName>
    </submittedName>
</protein>
<reference evidence="1 2" key="1">
    <citation type="submission" date="2024-11" db="EMBL/GenBank/DDBJ databases">
        <title>A near-complete genome assembly of Cinchona calisaya.</title>
        <authorList>
            <person name="Lian D.C."/>
            <person name="Zhao X.W."/>
            <person name="Wei L."/>
        </authorList>
    </citation>
    <scope>NUCLEOTIDE SEQUENCE [LARGE SCALE GENOMIC DNA]</scope>
    <source>
        <tissue evidence="1">Nenye</tissue>
    </source>
</reference>
<gene>
    <name evidence="1" type="ORF">ACH5RR_036281</name>
</gene>
<comment type="caution">
    <text evidence="1">The sequence shown here is derived from an EMBL/GenBank/DDBJ whole genome shotgun (WGS) entry which is preliminary data.</text>
</comment>